<organism evidence="4 5">
    <name type="scientific">Kordiimonas pumila</name>
    <dbReference type="NCBI Taxonomy" id="2161677"/>
    <lineage>
        <taxon>Bacteria</taxon>
        <taxon>Pseudomonadati</taxon>
        <taxon>Pseudomonadota</taxon>
        <taxon>Alphaproteobacteria</taxon>
        <taxon>Kordiimonadales</taxon>
        <taxon>Kordiimonadaceae</taxon>
        <taxon>Kordiimonas</taxon>
    </lineage>
</organism>
<dbReference type="InterPro" id="IPR010987">
    <property type="entry name" value="Glutathione-S-Trfase_C-like"/>
</dbReference>
<dbReference type="InterPro" id="IPR004045">
    <property type="entry name" value="Glutathione_S-Trfase_N"/>
</dbReference>
<dbReference type="InterPro" id="IPR036249">
    <property type="entry name" value="Thioredoxin-like_sf"/>
</dbReference>
<dbReference type="Pfam" id="PF00043">
    <property type="entry name" value="GST_C"/>
    <property type="match status" value="1"/>
</dbReference>
<sequence>MPVLYHHWLSPAARFVRVLLAEKRIGFDLRIEKEWDRRPAFLALNPAGEVPVLVMDDGKAYSGVMAIAEFLEEVVPEPALLTGSADERYEIRRLVGWFHTKLGSEVTRHLVTEKLFKRFFGMGEPDSEAIRCAAHNLKIHLKYITFLVERRHYLAGQQFTMADAAAAAHISVADYFGNIYWQDWPHVKEWYVRVKSRRSVRTLLSDKIKGLAPSPHYSELDF</sequence>
<dbReference type="SUPFAM" id="SSF47616">
    <property type="entry name" value="GST C-terminal domain-like"/>
    <property type="match status" value="1"/>
</dbReference>
<dbReference type="InterPro" id="IPR004046">
    <property type="entry name" value="GST_C"/>
</dbReference>
<evidence type="ECO:0000256" key="1">
    <source>
        <dbReference type="ARBA" id="ARBA00011738"/>
    </source>
</evidence>
<dbReference type="CDD" id="cd00299">
    <property type="entry name" value="GST_C_family"/>
    <property type="match status" value="1"/>
</dbReference>
<dbReference type="Gene3D" id="3.40.30.10">
    <property type="entry name" value="Glutaredoxin"/>
    <property type="match status" value="1"/>
</dbReference>
<dbReference type="Gene3D" id="1.20.1050.10">
    <property type="match status" value="1"/>
</dbReference>
<reference evidence="5" key="1">
    <citation type="journal article" date="2019" name="Int. J. Syst. Evol. Microbiol.">
        <title>The Global Catalogue of Microorganisms (GCM) 10K type strain sequencing project: providing services to taxonomists for standard genome sequencing and annotation.</title>
        <authorList>
            <consortium name="The Broad Institute Genomics Platform"/>
            <consortium name="The Broad Institute Genome Sequencing Center for Infectious Disease"/>
            <person name="Wu L."/>
            <person name="Ma J."/>
        </authorList>
    </citation>
    <scope>NUCLEOTIDE SEQUENCE [LARGE SCALE GENOMIC DNA]</scope>
    <source>
        <strain evidence="5">KCTC 62164</strain>
    </source>
</reference>
<dbReference type="SFLD" id="SFLDG00358">
    <property type="entry name" value="Main_(cytGST)"/>
    <property type="match status" value="1"/>
</dbReference>
<evidence type="ECO:0000259" key="3">
    <source>
        <dbReference type="PROSITE" id="PS50405"/>
    </source>
</evidence>
<dbReference type="Proteomes" id="UP001595444">
    <property type="component" value="Unassembled WGS sequence"/>
</dbReference>
<evidence type="ECO:0000313" key="4">
    <source>
        <dbReference type="EMBL" id="MFC3051432.1"/>
    </source>
</evidence>
<dbReference type="PANTHER" id="PTHR43969:SF9">
    <property type="entry name" value="GLUTATHIONE S TRANSFERASE D10, ISOFORM A-RELATED"/>
    <property type="match status" value="1"/>
</dbReference>
<dbReference type="EMBL" id="JBHRSL010000003">
    <property type="protein sequence ID" value="MFC3051432.1"/>
    <property type="molecule type" value="Genomic_DNA"/>
</dbReference>
<evidence type="ECO:0000313" key="5">
    <source>
        <dbReference type="Proteomes" id="UP001595444"/>
    </source>
</evidence>
<protein>
    <submittedName>
        <fullName evidence="4">Glutathione S-transferase family protein</fullName>
    </submittedName>
</protein>
<evidence type="ECO:0000259" key="2">
    <source>
        <dbReference type="PROSITE" id="PS50404"/>
    </source>
</evidence>
<dbReference type="RefSeq" id="WP_194214356.1">
    <property type="nucleotide sequence ID" value="NZ_CP061205.1"/>
</dbReference>
<keyword evidence="5" id="KW-1185">Reference proteome</keyword>
<dbReference type="PANTHER" id="PTHR43969">
    <property type="entry name" value="GLUTATHIONE S TRANSFERASE D10, ISOFORM A-RELATED"/>
    <property type="match status" value="1"/>
</dbReference>
<dbReference type="SFLD" id="SFLDS00019">
    <property type="entry name" value="Glutathione_Transferase_(cytos"/>
    <property type="match status" value="1"/>
</dbReference>
<proteinExistence type="predicted"/>
<dbReference type="PROSITE" id="PS50405">
    <property type="entry name" value="GST_CTER"/>
    <property type="match status" value="1"/>
</dbReference>
<comment type="subunit">
    <text evidence="1">Homodimer.</text>
</comment>
<name>A0ABV7D479_9PROT</name>
<dbReference type="InterPro" id="IPR040079">
    <property type="entry name" value="Glutathione_S-Trfase"/>
</dbReference>
<accession>A0ABV7D479</accession>
<dbReference type="PROSITE" id="PS50404">
    <property type="entry name" value="GST_NTER"/>
    <property type="match status" value="1"/>
</dbReference>
<comment type="caution">
    <text evidence="4">The sequence shown here is derived from an EMBL/GenBank/DDBJ whole genome shotgun (WGS) entry which is preliminary data.</text>
</comment>
<feature type="domain" description="GST N-terminal" evidence="2">
    <location>
        <begin position="1"/>
        <end position="79"/>
    </location>
</feature>
<dbReference type="SUPFAM" id="SSF52833">
    <property type="entry name" value="Thioredoxin-like"/>
    <property type="match status" value="1"/>
</dbReference>
<gene>
    <name evidence="4" type="ORF">ACFOKA_05905</name>
</gene>
<dbReference type="InterPro" id="IPR036282">
    <property type="entry name" value="Glutathione-S-Trfase_C_sf"/>
</dbReference>
<dbReference type="Pfam" id="PF13409">
    <property type="entry name" value="GST_N_2"/>
    <property type="match status" value="1"/>
</dbReference>
<feature type="domain" description="GST C-terminal" evidence="3">
    <location>
        <begin position="84"/>
        <end position="217"/>
    </location>
</feature>